<proteinExistence type="predicted"/>
<keyword evidence="4" id="KW-1185">Reference proteome</keyword>
<dbReference type="AlphaFoldDB" id="A0ABD5QBW1"/>
<evidence type="ECO:0000256" key="1">
    <source>
        <dbReference type="ARBA" id="ARBA00022729"/>
    </source>
</evidence>
<evidence type="ECO:0000313" key="4">
    <source>
        <dbReference type="Proteomes" id="UP001595925"/>
    </source>
</evidence>
<protein>
    <submittedName>
        <fullName evidence="3">Extracellular solute-binding protein</fullName>
    </submittedName>
</protein>
<dbReference type="InterPro" id="IPR006059">
    <property type="entry name" value="SBP"/>
</dbReference>
<feature type="compositionally biased region" description="Gly residues" evidence="2">
    <location>
        <begin position="45"/>
        <end position="54"/>
    </location>
</feature>
<dbReference type="Gene3D" id="3.40.190.10">
    <property type="entry name" value="Periplasmic binding protein-like II"/>
    <property type="match status" value="2"/>
</dbReference>
<feature type="compositionally biased region" description="Acidic residues" evidence="2">
    <location>
        <begin position="89"/>
        <end position="122"/>
    </location>
</feature>
<keyword evidence="1" id="KW-0732">Signal</keyword>
<gene>
    <name evidence="3" type="ORF">ACFPFO_05265</name>
</gene>
<accession>A0ABD5QBW1</accession>
<evidence type="ECO:0000313" key="3">
    <source>
        <dbReference type="EMBL" id="MFC4987183.1"/>
    </source>
</evidence>
<evidence type="ECO:0000256" key="2">
    <source>
        <dbReference type="SAM" id="MobiDB-lite"/>
    </source>
</evidence>
<dbReference type="Proteomes" id="UP001595925">
    <property type="component" value="Unassembled WGS sequence"/>
</dbReference>
<reference evidence="3 4" key="1">
    <citation type="journal article" date="2019" name="Int. J. Syst. Evol. Microbiol.">
        <title>The Global Catalogue of Microorganisms (GCM) 10K type strain sequencing project: providing services to taxonomists for standard genome sequencing and annotation.</title>
        <authorList>
            <consortium name="The Broad Institute Genomics Platform"/>
            <consortium name="The Broad Institute Genome Sequencing Center for Infectious Disease"/>
            <person name="Wu L."/>
            <person name="Ma J."/>
        </authorList>
    </citation>
    <scope>NUCLEOTIDE SEQUENCE [LARGE SCALE GENOMIC DNA]</scope>
    <source>
        <strain evidence="3 4">CGMCC 1.15824</strain>
    </source>
</reference>
<dbReference type="RefSeq" id="WP_224828520.1">
    <property type="nucleotide sequence ID" value="NZ_JAIVEF010000007.1"/>
</dbReference>
<dbReference type="EMBL" id="JBHSJG010000018">
    <property type="protein sequence ID" value="MFC4987183.1"/>
    <property type="molecule type" value="Genomic_DNA"/>
</dbReference>
<organism evidence="3 4">
    <name type="scientific">Saliphagus infecundisoli</name>
    <dbReference type="NCBI Taxonomy" id="1849069"/>
    <lineage>
        <taxon>Archaea</taxon>
        <taxon>Methanobacteriati</taxon>
        <taxon>Methanobacteriota</taxon>
        <taxon>Stenosarchaea group</taxon>
        <taxon>Halobacteria</taxon>
        <taxon>Halobacteriales</taxon>
        <taxon>Natrialbaceae</taxon>
        <taxon>Saliphagus</taxon>
    </lineage>
</organism>
<name>A0ABD5QBW1_9EURY</name>
<feature type="compositionally biased region" description="Basic and acidic residues" evidence="2">
    <location>
        <begin position="1"/>
        <end position="30"/>
    </location>
</feature>
<comment type="caution">
    <text evidence="3">The sequence shown here is derived from an EMBL/GenBank/DDBJ whole genome shotgun (WGS) entry which is preliminary data.</text>
</comment>
<dbReference type="PANTHER" id="PTHR30006:SF24">
    <property type="entry name" value="SLL0237 PROTEIN"/>
    <property type="match status" value="1"/>
</dbReference>
<sequence length="481" mass="51951">MTSDTSDDRDGDHGGSERDRGTDSRRREVLKVAGSTAGALVVAGCLGGDGGNGNGESENETDEDDETETASENADGDNETGNATTTPEDSNDTETNDTEETEIDDNQSENETNDIEGNETNDTDGNGTAEERTYTEDELFNIDDWRGDGPLIQDRPSEYTGISMLDLPDLSGELTVYLGGGEGGLYQNLMNRIQSAYEEFSVSIRPAPSAQLANTIIEETSAGSSSADVFWAIDAGSIGIVASNDATVELPERVVSGVPDTFHPTDQWVGIMGRARSIPYNTDEFDAEDVPNDVMAFAEDERFQDAMGWAPTYGAFQSFVTAMRLINGEEETRQWLNGMLEQGVQTYDNELVVANTVASGELDAGFSNHYYSRLVYEERPDAPLDLAFTQGDAGALINCSGTEIIQGTDNEELAADFIHHLLSIEAQEFLGTRGYEYPLVPGVPPIGDLPTIDELNPPELNLAELSDVEPTLQLLREVGAL</sequence>
<dbReference type="PANTHER" id="PTHR30006">
    <property type="entry name" value="THIAMINE-BINDING PERIPLASMIC PROTEIN-RELATED"/>
    <property type="match status" value="1"/>
</dbReference>
<feature type="compositionally biased region" description="Acidic residues" evidence="2">
    <location>
        <begin position="57"/>
        <end position="78"/>
    </location>
</feature>
<dbReference type="SUPFAM" id="SSF53850">
    <property type="entry name" value="Periplasmic binding protein-like II"/>
    <property type="match status" value="1"/>
</dbReference>
<dbReference type="Pfam" id="PF13416">
    <property type="entry name" value="SBP_bac_8"/>
    <property type="match status" value="1"/>
</dbReference>
<feature type="region of interest" description="Disordered" evidence="2">
    <location>
        <begin position="1"/>
        <end position="137"/>
    </location>
</feature>